<evidence type="ECO:0000256" key="1">
    <source>
        <dbReference type="HAMAP-Rule" id="MF_01232"/>
    </source>
</evidence>
<evidence type="ECO:0000313" key="3">
    <source>
        <dbReference type="EMBL" id="AQS87046.1"/>
    </source>
</evidence>
<evidence type="ECO:0000256" key="2">
    <source>
        <dbReference type="SAM" id="MobiDB-lite"/>
    </source>
</evidence>
<dbReference type="KEGG" id="nch:A0U93_02815"/>
<feature type="compositionally biased region" description="Gly residues" evidence="2">
    <location>
        <begin position="93"/>
        <end position="103"/>
    </location>
</feature>
<dbReference type="STRING" id="320497.A0U93_02815"/>
<dbReference type="AlphaFoldDB" id="A0A1U9KMN0"/>
<accession>A0A1U9KMN0</accession>
<name>A0A1U9KMN0_9PROT</name>
<dbReference type="EMBL" id="CP014691">
    <property type="protein sequence ID" value="AQS87046.1"/>
    <property type="molecule type" value="Genomic_DNA"/>
</dbReference>
<dbReference type="RefSeq" id="WP_077806015.1">
    <property type="nucleotide sequence ID" value="NZ_BJXS01000004.1"/>
</dbReference>
<dbReference type="NCBIfam" id="NF003707">
    <property type="entry name" value="PRK05325.1-2"/>
    <property type="match status" value="1"/>
</dbReference>
<keyword evidence="4" id="KW-1185">Reference proteome</keyword>
<dbReference type="PANTHER" id="PTHR30510:SF2">
    <property type="entry name" value="UPF0229 PROTEIN YEAH"/>
    <property type="match status" value="1"/>
</dbReference>
<evidence type="ECO:0000313" key="4">
    <source>
        <dbReference type="Proteomes" id="UP000188604"/>
    </source>
</evidence>
<dbReference type="InterPro" id="IPR006698">
    <property type="entry name" value="UPF0229"/>
</dbReference>
<sequence length="437" mass="49499">MDIIDRRPNPHGKNTENRRRVLARARDAVQSAVRTAVAQGRIRDSAQGNTVSIPADVLHEPSFHRTFEQGVRQFVLPGNREFIPGDRLRRPPGGAGGQGGGEGDASAEGGGEDSYRFILSRDEFLDLFFDDLELPDLVRREIAVATTTANQRAGLSSEGSPSQVDLGRTMRHSIARRIGLKRPKPERLREIEAEIEELEAKKPLLPEAYERLQLLRDERSALSQRLGRIPWVDPVDLRYRRFTPTPKPTTQAVMFCIMDVSGSMTEKMKELGKQFFLLLHVFLERRYEKLDIVFIRHAETAEEVDEETFFTDPRTGGTVVSTALELMIDIQKARYPVSQWNIYAAQASDGDNIASDTPIVASQMAERILPIIQYFAYIEVAGSGAIIRNDSDLWRCYRGLAETHAQLAIRQVRDRREIFPVFRDLFARREAEQLRGA</sequence>
<comment type="similarity">
    <text evidence="1">Belongs to the UPF0229 family.</text>
</comment>
<dbReference type="HAMAP" id="MF_01232">
    <property type="entry name" value="UPF0229"/>
    <property type="match status" value="1"/>
</dbReference>
<dbReference type="Pfam" id="PF04285">
    <property type="entry name" value="DUF444"/>
    <property type="match status" value="1"/>
</dbReference>
<organism evidence="3 4">
    <name type="scientific">Neoasaia chiangmaiensis</name>
    <dbReference type="NCBI Taxonomy" id="320497"/>
    <lineage>
        <taxon>Bacteria</taxon>
        <taxon>Pseudomonadati</taxon>
        <taxon>Pseudomonadota</taxon>
        <taxon>Alphaproteobacteria</taxon>
        <taxon>Acetobacterales</taxon>
        <taxon>Acetobacteraceae</taxon>
        <taxon>Neoasaia</taxon>
    </lineage>
</organism>
<dbReference type="Proteomes" id="UP000188604">
    <property type="component" value="Chromosome"/>
</dbReference>
<dbReference type="PANTHER" id="PTHR30510">
    <property type="entry name" value="UPF0229 PROTEIN YEAH"/>
    <property type="match status" value="1"/>
</dbReference>
<protein>
    <recommendedName>
        <fullName evidence="1">UPF0229 protein A0U93_02815</fullName>
    </recommendedName>
</protein>
<feature type="region of interest" description="Disordered" evidence="2">
    <location>
        <begin position="81"/>
        <end position="110"/>
    </location>
</feature>
<gene>
    <name evidence="3" type="ORF">A0U93_02815</name>
</gene>
<proteinExistence type="inferred from homology"/>
<reference evidence="3 4" key="1">
    <citation type="submission" date="2016-03" db="EMBL/GenBank/DDBJ databases">
        <title>Acetic acid bacteria sequencing.</title>
        <authorList>
            <person name="Brandt J."/>
            <person name="Jakob F."/>
            <person name="Vogel R.F."/>
        </authorList>
    </citation>
    <scope>NUCLEOTIDE SEQUENCE [LARGE SCALE GENOMIC DNA]</scope>
    <source>
        <strain evidence="3 4">NBRC 101099</strain>
    </source>
</reference>
<dbReference type="NCBIfam" id="NF003708">
    <property type="entry name" value="PRK05325.1-3"/>
    <property type="match status" value="1"/>
</dbReference>
<dbReference type="OrthoDB" id="9788289at2"/>